<protein>
    <recommendedName>
        <fullName evidence="4">DUF4843 domain-containing protein</fullName>
    </recommendedName>
</protein>
<feature type="signal peptide" evidence="1">
    <location>
        <begin position="1"/>
        <end position="24"/>
    </location>
</feature>
<evidence type="ECO:0000256" key="1">
    <source>
        <dbReference type="SAM" id="SignalP"/>
    </source>
</evidence>
<keyword evidence="1" id="KW-0732">Signal</keyword>
<name>A0ABW0C0A9_9BACT</name>
<feature type="chain" id="PRO_5046753029" description="DUF4843 domain-containing protein" evidence="1">
    <location>
        <begin position="25"/>
        <end position="165"/>
    </location>
</feature>
<evidence type="ECO:0000313" key="2">
    <source>
        <dbReference type="EMBL" id="MFC5192618.1"/>
    </source>
</evidence>
<dbReference type="Gene3D" id="2.60.40.2030">
    <property type="match status" value="1"/>
</dbReference>
<dbReference type="Proteomes" id="UP001596163">
    <property type="component" value="Unassembled WGS sequence"/>
</dbReference>
<proteinExistence type="predicted"/>
<accession>A0ABW0C0A9</accession>
<sequence length="165" mass="17545">MKKYFINSLAILVSSLMLVSCFEAEDKSFKGPEEFQFNNQSLGRIAATIPGITAQSLIAKTVNQATVRVDSVEVQLIGVQKNTALEVSYNVDPTSTAVAGTHYTLVSPGKVTLAPNTSSTYVKYNVIAGGIPAGGSPVRFILNLEGAPGIPAGENHKRFTVTITR</sequence>
<dbReference type="EMBL" id="JBHSKS010000009">
    <property type="protein sequence ID" value="MFC5192618.1"/>
    <property type="molecule type" value="Genomic_DNA"/>
</dbReference>
<dbReference type="InterPro" id="IPR038081">
    <property type="entry name" value="CalX-like_sf"/>
</dbReference>
<keyword evidence="3" id="KW-1185">Reference proteome</keyword>
<evidence type="ECO:0000313" key="3">
    <source>
        <dbReference type="Proteomes" id="UP001596163"/>
    </source>
</evidence>
<evidence type="ECO:0008006" key="4">
    <source>
        <dbReference type="Google" id="ProtNLM"/>
    </source>
</evidence>
<organism evidence="2 3">
    <name type="scientific">Algoriphagus aquatilis</name>
    <dbReference type="NCBI Taxonomy" id="490186"/>
    <lineage>
        <taxon>Bacteria</taxon>
        <taxon>Pseudomonadati</taxon>
        <taxon>Bacteroidota</taxon>
        <taxon>Cytophagia</taxon>
        <taxon>Cytophagales</taxon>
        <taxon>Cyclobacteriaceae</taxon>
        <taxon>Algoriphagus</taxon>
    </lineage>
</organism>
<gene>
    <name evidence="2" type="ORF">ACFPIK_12645</name>
</gene>
<comment type="caution">
    <text evidence="2">The sequence shown here is derived from an EMBL/GenBank/DDBJ whole genome shotgun (WGS) entry which is preliminary data.</text>
</comment>
<reference evidence="3" key="1">
    <citation type="journal article" date="2019" name="Int. J. Syst. Evol. Microbiol.">
        <title>The Global Catalogue of Microorganisms (GCM) 10K type strain sequencing project: providing services to taxonomists for standard genome sequencing and annotation.</title>
        <authorList>
            <consortium name="The Broad Institute Genomics Platform"/>
            <consortium name="The Broad Institute Genome Sequencing Center for Infectious Disease"/>
            <person name="Wu L."/>
            <person name="Ma J."/>
        </authorList>
    </citation>
    <scope>NUCLEOTIDE SEQUENCE [LARGE SCALE GENOMIC DNA]</scope>
    <source>
        <strain evidence="3">CGMCC 1.7030</strain>
    </source>
</reference>
<dbReference type="RefSeq" id="WP_377915801.1">
    <property type="nucleotide sequence ID" value="NZ_JBHSKS010000009.1"/>
</dbReference>
<dbReference type="PROSITE" id="PS51257">
    <property type="entry name" value="PROKAR_LIPOPROTEIN"/>
    <property type="match status" value="1"/>
</dbReference>